<evidence type="ECO:0000313" key="2">
    <source>
        <dbReference type="EMBL" id="KAL3419402.1"/>
    </source>
</evidence>
<gene>
    <name evidence="2" type="ORF">PVAG01_09624</name>
</gene>
<dbReference type="Gene3D" id="3.20.20.80">
    <property type="entry name" value="Glycosidases"/>
    <property type="match status" value="1"/>
</dbReference>
<dbReference type="EMBL" id="JBFCZG010000008">
    <property type="protein sequence ID" value="KAL3419402.1"/>
    <property type="molecule type" value="Genomic_DNA"/>
</dbReference>
<organism evidence="2 3">
    <name type="scientific">Phlyctema vagabunda</name>
    <dbReference type="NCBI Taxonomy" id="108571"/>
    <lineage>
        <taxon>Eukaryota</taxon>
        <taxon>Fungi</taxon>
        <taxon>Dikarya</taxon>
        <taxon>Ascomycota</taxon>
        <taxon>Pezizomycotina</taxon>
        <taxon>Leotiomycetes</taxon>
        <taxon>Helotiales</taxon>
        <taxon>Dermateaceae</taxon>
        <taxon>Phlyctema</taxon>
    </lineage>
</organism>
<reference evidence="2 3" key="1">
    <citation type="submission" date="2024-06" db="EMBL/GenBank/DDBJ databases">
        <title>Complete genome of Phlyctema vagabunda strain 19-DSS-EL-015.</title>
        <authorList>
            <person name="Fiorenzani C."/>
        </authorList>
    </citation>
    <scope>NUCLEOTIDE SEQUENCE [LARGE SCALE GENOMIC DNA]</scope>
    <source>
        <strain evidence="2 3">19-DSS-EL-015</strain>
    </source>
</reference>
<feature type="signal peptide" evidence="1">
    <location>
        <begin position="1"/>
        <end position="23"/>
    </location>
</feature>
<comment type="caution">
    <text evidence="2">The sequence shown here is derived from an EMBL/GenBank/DDBJ whole genome shotgun (WGS) entry which is preliminary data.</text>
</comment>
<protein>
    <recommendedName>
        <fullName evidence="4">Glycoside hydrolase family 39 protein</fullName>
    </recommendedName>
</protein>
<keyword evidence="3" id="KW-1185">Reference proteome</keyword>
<evidence type="ECO:0000313" key="3">
    <source>
        <dbReference type="Proteomes" id="UP001629113"/>
    </source>
</evidence>
<feature type="chain" id="PRO_5046933280" description="Glycoside hydrolase family 39 protein" evidence="1">
    <location>
        <begin position="24"/>
        <end position="462"/>
    </location>
</feature>
<evidence type="ECO:0000256" key="1">
    <source>
        <dbReference type="SAM" id="SignalP"/>
    </source>
</evidence>
<sequence>MYPLFTLLLAAAASVAAHPQVEARQTVAGTSVVNLKNNTGTPAHLASGILYGIPDVQNQIPDHFYTDIGFNYARAGGAQVAAPGRGWIWGVKEYQVRFASALSNYKTSRKYGAKFIFLIHDLWGADGTQNSSAPYPGDNGDWSSWDKYLTQWISDIKANNAAAGLSVDIWNEPDLTYFWQRDQTQYLQMWGRTYTRLRAELPGVLLIGPAFAGEPSLSNTWWTNFADFVKKNNTIPDQWVWHMEGGGGDLLSAQAALNAILKKYSLPAKPINIDEYATYAEQNPSGITWWIAQLERINAIGLRGNWLSGSQLHDFLASLLSKTTPSSPTGGGYFGNGEFQVYKYYNLNMTGHRVGTLPSADKLLETYATVGNDLVRVLTGVRIQTGTWQVTINGLSAVGLPTSGTLNIHTWGFPFTGGHFGRVDALNDLGYYGHAYSGDSVTFPIYKTDIETAYAFEFAVGA</sequence>
<accession>A0ABR4P7V8</accession>
<evidence type="ECO:0008006" key="4">
    <source>
        <dbReference type="Google" id="ProtNLM"/>
    </source>
</evidence>
<name>A0ABR4P7V8_9HELO</name>
<proteinExistence type="predicted"/>
<dbReference type="InterPro" id="IPR017853">
    <property type="entry name" value="GH"/>
</dbReference>
<keyword evidence="1" id="KW-0732">Signal</keyword>
<dbReference type="SUPFAM" id="SSF51445">
    <property type="entry name" value="(Trans)glycosidases"/>
    <property type="match status" value="1"/>
</dbReference>
<dbReference type="Proteomes" id="UP001629113">
    <property type="component" value="Unassembled WGS sequence"/>
</dbReference>